<dbReference type="Proteomes" id="UP000789901">
    <property type="component" value="Unassembled WGS sequence"/>
</dbReference>
<sequence length="151" mass="17766">MREAKKKNNGDNIPIIDNAYDFEDDEAAETVFEKLTKNACNLDKDSYWKYTGNSFFDKANDMNLNNNEITQSDYTSKSETEIIEKSSQWDQKLQEPEKRIQHLINTNKTSKTDKVKKYLKDDFLPPSQCRKHPSKLLFHDEYVSLRIANYL</sequence>
<gene>
    <name evidence="1" type="ORF">GMARGA_LOCUS10282</name>
</gene>
<accession>A0ABN7USV1</accession>
<evidence type="ECO:0000313" key="1">
    <source>
        <dbReference type="EMBL" id="CAG8668432.1"/>
    </source>
</evidence>
<proteinExistence type="predicted"/>
<organism evidence="1 2">
    <name type="scientific">Gigaspora margarita</name>
    <dbReference type="NCBI Taxonomy" id="4874"/>
    <lineage>
        <taxon>Eukaryota</taxon>
        <taxon>Fungi</taxon>
        <taxon>Fungi incertae sedis</taxon>
        <taxon>Mucoromycota</taxon>
        <taxon>Glomeromycotina</taxon>
        <taxon>Glomeromycetes</taxon>
        <taxon>Diversisporales</taxon>
        <taxon>Gigasporaceae</taxon>
        <taxon>Gigaspora</taxon>
    </lineage>
</organism>
<name>A0ABN7USV1_GIGMA</name>
<keyword evidence="2" id="KW-1185">Reference proteome</keyword>
<comment type="caution">
    <text evidence="1">The sequence shown here is derived from an EMBL/GenBank/DDBJ whole genome shotgun (WGS) entry which is preliminary data.</text>
</comment>
<reference evidence="1 2" key="1">
    <citation type="submission" date="2021-06" db="EMBL/GenBank/DDBJ databases">
        <authorList>
            <person name="Kallberg Y."/>
            <person name="Tangrot J."/>
            <person name="Rosling A."/>
        </authorList>
    </citation>
    <scope>NUCLEOTIDE SEQUENCE [LARGE SCALE GENOMIC DNA]</scope>
    <source>
        <strain evidence="1 2">120-4 pot B 10/14</strain>
    </source>
</reference>
<dbReference type="EMBL" id="CAJVQB010005713">
    <property type="protein sequence ID" value="CAG8668432.1"/>
    <property type="molecule type" value="Genomic_DNA"/>
</dbReference>
<protein>
    <submittedName>
        <fullName evidence="1">31322_t:CDS:1</fullName>
    </submittedName>
</protein>
<evidence type="ECO:0000313" key="2">
    <source>
        <dbReference type="Proteomes" id="UP000789901"/>
    </source>
</evidence>